<accession>A0ABY9LII2</accession>
<reference evidence="2" key="1">
    <citation type="submission" date="2022-10" db="EMBL/GenBank/DDBJ databases">
        <title>Streptococcus didelphis as causative of fatal infections in opossums (Didelphis albiventris).</title>
        <authorList>
            <person name="Breyer G.M."/>
            <person name="Da Silva M.E.R.J."/>
            <person name="Siqueira F.M."/>
        </authorList>
    </citation>
    <scope>NUCLEOTIDE SEQUENCE [LARGE SCALE GENOMIC DNA]</scope>
    <source>
        <strain evidence="2">LBVP101/21</strain>
    </source>
</reference>
<proteinExistence type="predicted"/>
<dbReference type="RefSeq" id="WP_017795036.1">
    <property type="nucleotide sequence ID" value="NZ_CP110509.1"/>
</dbReference>
<organism evidence="1 2">
    <name type="scientific">Streptococcus didelphis</name>
    <dbReference type="NCBI Taxonomy" id="102886"/>
    <lineage>
        <taxon>Bacteria</taxon>
        <taxon>Bacillati</taxon>
        <taxon>Bacillota</taxon>
        <taxon>Bacilli</taxon>
        <taxon>Lactobacillales</taxon>
        <taxon>Streptococcaceae</taxon>
        <taxon>Streptococcus</taxon>
    </lineage>
</organism>
<protein>
    <submittedName>
        <fullName evidence="1">Uncharacterized protein</fullName>
    </submittedName>
</protein>
<sequence>MITPSELTHRIEHTTLPEAVELFKEKVLNDQLTHYPNLVFRQEIKEAYEQINYDGAFFFFVESDLGFSRGGLSDCIETEQEKVALLLLLVEAYERYVDVNTGIEDWLGYDCIFCDFVVSNEAAAKPLTQTEYEAIRDLIVTVIDHYIPSMTVMETWEYEAFKQGQNPNDTKIDNVQITLPLFDKQEK</sequence>
<name>A0ABY9LII2_9STRE</name>
<dbReference type="Proteomes" id="UP001238096">
    <property type="component" value="Chromosome"/>
</dbReference>
<evidence type="ECO:0000313" key="2">
    <source>
        <dbReference type="Proteomes" id="UP001238096"/>
    </source>
</evidence>
<dbReference type="EMBL" id="CP110509">
    <property type="protein sequence ID" value="WMB28641.1"/>
    <property type="molecule type" value="Genomic_DNA"/>
</dbReference>
<evidence type="ECO:0000313" key="1">
    <source>
        <dbReference type="EMBL" id="WMB28641.1"/>
    </source>
</evidence>
<keyword evidence="2" id="KW-1185">Reference proteome</keyword>
<gene>
    <name evidence="1" type="ORF">N1496_03850</name>
</gene>